<dbReference type="GO" id="GO:0030951">
    <property type="term" value="P:establishment or maintenance of microtubule cytoskeleton polarity"/>
    <property type="evidence" value="ECO:0007669"/>
    <property type="project" value="UniProtKB-ARBA"/>
</dbReference>
<accession>A0A8C4N8S9</accession>
<evidence type="ECO:0000256" key="4">
    <source>
        <dbReference type="ARBA" id="ARBA00022741"/>
    </source>
</evidence>
<dbReference type="PROSITE" id="PS50067">
    <property type="entry name" value="KINESIN_MOTOR_2"/>
    <property type="match status" value="1"/>
</dbReference>
<dbReference type="CDD" id="cd01369">
    <property type="entry name" value="KISc_KHC_KIF5"/>
    <property type="match status" value="1"/>
</dbReference>
<evidence type="ECO:0000313" key="14">
    <source>
        <dbReference type="Proteomes" id="UP000694388"/>
    </source>
</evidence>
<dbReference type="GeneTree" id="ENSGT00940000154801"/>
<name>A0A8C4N8S9_EPTBU</name>
<dbReference type="Proteomes" id="UP000694388">
    <property type="component" value="Unplaced"/>
</dbReference>
<dbReference type="PRINTS" id="PR00380">
    <property type="entry name" value="KINESINHEAVY"/>
</dbReference>
<dbReference type="GO" id="GO:0005874">
    <property type="term" value="C:microtubule"/>
    <property type="evidence" value="ECO:0007669"/>
    <property type="project" value="UniProtKB-KW"/>
</dbReference>
<keyword evidence="4 9" id="KW-0547">Nucleotide-binding</keyword>
<dbReference type="GO" id="GO:0032991">
    <property type="term" value="C:protein-containing complex"/>
    <property type="evidence" value="ECO:0007669"/>
    <property type="project" value="UniProtKB-ARBA"/>
</dbReference>
<dbReference type="GO" id="GO:0008017">
    <property type="term" value="F:microtubule binding"/>
    <property type="evidence" value="ECO:0007669"/>
    <property type="project" value="InterPro"/>
</dbReference>
<comment type="similarity">
    <text evidence="9 10">Belongs to the TRAFAC class myosin-kinesin ATPase superfamily. Kinesin family.</text>
</comment>
<comment type="subcellular location">
    <subcellularLocation>
        <location evidence="1">Cytoplasm</location>
        <location evidence="1">Cytoskeleton</location>
    </subcellularLocation>
</comment>
<dbReference type="PANTHER" id="PTHR47968:SF36">
    <property type="entry name" value="KINESIN HEAVY CHAIN ISOFORM X1"/>
    <property type="match status" value="1"/>
</dbReference>
<dbReference type="InterPro" id="IPR027417">
    <property type="entry name" value="P-loop_NTPase"/>
</dbReference>
<dbReference type="GO" id="GO:0048489">
    <property type="term" value="P:synaptic vesicle transport"/>
    <property type="evidence" value="ECO:0007669"/>
    <property type="project" value="UniProtKB-ARBA"/>
</dbReference>
<feature type="coiled-coil region" evidence="11">
    <location>
        <begin position="338"/>
        <end position="365"/>
    </location>
</feature>
<evidence type="ECO:0000256" key="2">
    <source>
        <dbReference type="ARBA" id="ARBA00022490"/>
    </source>
</evidence>
<reference evidence="13" key="1">
    <citation type="submission" date="2025-08" db="UniProtKB">
        <authorList>
            <consortium name="Ensembl"/>
        </authorList>
    </citation>
    <scope>IDENTIFICATION</scope>
</reference>
<dbReference type="GO" id="GO:0005524">
    <property type="term" value="F:ATP binding"/>
    <property type="evidence" value="ECO:0007669"/>
    <property type="project" value="UniProtKB-UniRule"/>
</dbReference>
<evidence type="ECO:0000256" key="7">
    <source>
        <dbReference type="ARBA" id="ARBA00023175"/>
    </source>
</evidence>
<dbReference type="Gene3D" id="3.40.850.10">
    <property type="entry name" value="Kinesin motor domain"/>
    <property type="match status" value="1"/>
</dbReference>
<evidence type="ECO:0000259" key="12">
    <source>
        <dbReference type="PROSITE" id="PS50067"/>
    </source>
</evidence>
<evidence type="ECO:0000256" key="6">
    <source>
        <dbReference type="ARBA" id="ARBA00023054"/>
    </source>
</evidence>
<dbReference type="GO" id="GO:0003777">
    <property type="term" value="F:microtubule motor activity"/>
    <property type="evidence" value="ECO:0007669"/>
    <property type="project" value="InterPro"/>
</dbReference>
<evidence type="ECO:0000256" key="5">
    <source>
        <dbReference type="ARBA" id="ARBA00022840"/>
    </source>
</evidence>
<keyword evidence="8" id="KW-0206">Cytoskeleton</keyword>
<dbReference type="InterPro" id="IPR019821">
    <property type="entry name" value="Kinesin_motor_CS"/>
</dbReference>
<dbReference type="PROSITE" id="PS00411">
    <property type="entry name" value="KINESIN_MOTOR_1"/>
    <property type="match status" value="1"/>
</dbReference>
<dbReference type="FunFam" id="3.40.850.10:FF:000067">
    <property type="entry name" value="Kinesin-like protein"/>
    <property type="match status" value="1"/>
</dbReference>
<dbReference type="GO" id="GO:0007097">
    <property type="term" value="P:nuclear migration"/>
    <property type="evidence" value="ECO:0007669"/>
    <property type="project" value="UniProtKB-ARBA"/>
</dbReference>
<keyword evidence="14" id="KW-1185">Reference proteome</keyword>
<organism evidence="13 14">
    <name type="scientific">Eptatretus burgeri</name>
    <name type="common">Inshore hagfish</name>
    <dbReference type="NCBI Taxonomy" id="7764"/>
    <lineage>
        <taxon>Eukaryota</taxon>
        <taxon>Metazoa</taxon>
        <taxon>Chordata</taxon>
        <taxon>Craniata</taxon>
        <taxon>Vertebrata</taxon>
        <taxon>Cyclostomata</taxon>
        <taxon>Myxini</taxon>
        <taxon>Myxiniformes</taxon>
        <taxon>Myxinidae</taxon>
        <taxon>Eptatretinae</taxon>
        <taxon>Eptatretus</taxon>
    </lineage>
</organism>
<proteinExistence type="inferred from homology"/>
<dbReference type="Pfam" id="PF00225">
    <property type="entry name" value="Kinesin"/>
    <property type="match status" value="1"/>
</dbReference>
<reference evidence="13" key="2">
    <citation type="submission" date="2025-09" db="UniProtKB">
        <authorList>
            <consortium name="Ensembl"/>
        </authorList>
    </citation>
    <scope>IDENTIFICATION</scope>
</reference>
<keyword evidence="5 9" id="KW-0067">ATP-binding</keyword>
<dbReference type="OMA" id="CRFRPQS"/>
<dbReference type="InterPro" id="IPR027640">
    <property type="entry name" value="Kinesin-like_fam"/>
</dbReference>
<dbReference type="SUPFAM" id="SSF52540">
    <property type="entry name" value="P-loop containing nucleoside triphosphate hydrolases"/>
    <property type="match status" value="1"/>
</dbReference>
<protein>
    <recommendedName>
        <fullName evidence="10">Kinesin-like protein</fullName>
    </recommendedName>
</protein>
<keyword evidence="6 11" id="KW-0175">Coiled coil</keyword>
<feature type="domain" description="Kinesin motor" evidence="12">
    <location>
        <begin position="8"/>
        <end position="326"/>
    </location>
</feature>
<evidence type="ECO:0000256" key="8">
    <source>
        <dbReference type="ARBA" id="ARBA00023212"/>
    </source>
</evidence>
<keyword evidence="3 10" id="KW-0493">Microtubule</keyword>
<dbReference type="SMART" id="SM00129">
    <property type="entry name" value="KISc"/>
    <property type="match status" value="1"/>
</dbReference>
<evidence type="ECO:0000256" key="3">
    <source>
        <dbReference type="ARBA" id="ARBA00022701"/>
    </source>
</evidence>
<dbReference type="Ensembl" id="ENSEBUT00000003399.1">
    <property type="protein sequence ID" value="ENSEBUP00000003035.1"/>
    <property type="gene ID" value="ENSEBUG00000002183.1"/>
</dbReference>
<keyword evidence="2" id="KW-0963">Cytoplasm</keyword>
<evidence type="ECO:0000313" key="13">
    <source>
        <dbReference type="Ensembl" id="ENSEBUP00000003035.1"/>
    </source>
</evidence>
<dbReference type="GO" id="GO:1904115">
    <property type="term" value="C:axon cytoplasm"/>
    <property type="evidence" value="ECO:0007669"/>
    <property type="project" value="GOC"/>
</dbReference>
<dbReference type="AlphaFoldDB" id="A0A8C4N8S9"/>
<dbReference type="GO" id="GO:0098957">
    <property type="term" value="P:anterograde axonal transport of mitochondrion"/>
    <property type="evidence" value="ECO:0007669"/>
    <property type="project" value="UniProtKB-ARBA"/>
</dbReference>
<evidence type="ECO:0000256" key="10">
    <source>
        <dbReference type="RuleBase" id="RU000394"/>
    </source>
</evidence>
<dbReference type="InterPro" id="IPR001752">
    <property type="entry name" value="Kinesin_motor_dom"/>
</dbReference>
<sequence>MADPSECNVKVVCRFRPMNEAETNRGDKCLAQFFNDETVNFCKMQYSFDQVFSPDQTQEHVYTACARQIICDVLQGYNGTIFAYGQTASGKTHTMEGQLNDHLKQGILPRIIQDIFGHIDSMDENLEFLIKVSAEVQKNWDCLNTGDVTKTNLSVHEDKNRVPFVKGCTERFVSSSEEVMDIILKAKVNRHVAVTNMNEHSSRSHCIFMLSVKQENKKTKQILNGKLCLVDLAGSEKVSKTLAEGSVLDEAKNINRSLSALCNVISCLAEGRRCHVPYRDSKMTRVLQDSLGGNCRTTIICCCSPSSYNEAETRSTLMFGQRAKTIKNTVVVNTDLTAEQWQEKYEKERRRRRLLQSLNHRLQEELACLRPGNYDF</sequence>
<dbReference type="PANTHER" id="PTHR47968">
    <property type="entry name" value="CENTROMERE PROTEIN E"/>
    <property type="match status" value="1"/>
</dbReference>
<evidence type="ECO:0000256" key="1">
    <source>
        <dbReference type="ARBA" id="ARBA00004245"/>
    </source>
</evidence>
<feature type="binding site" evidence="9">
    <location>
        <begin position="85"/>
        <end position="92"/>
    </location>
    <ligand>
        <name>ATP</name>
        <dbReference type="ChEBI" id="CHEBI:30616"/>
    </ligand>
</feature>
<evidence type="ECO:0000256" key="9">
    <source>
        <dbReference type="PROSITE-ProRule" id="PRU00283"/>
    </source>
</evidence>
<dbReference type="GO" id="GO:0007292">
    <property type="term" value="P:female gamete generation"/>
    <property type="evidence" value="ECO:0007669"/>
    <property type="project" value="UniProtKB-ARBA"/>
</dbReference>
<keyword evidence="7 9" id="KW-0505">Motor protein</keyword>
<dbReference type="InterPro" id="IPR036961">
    <property type="entry name" value="Kinesin_motor_dom_sf"/>
</dbReference>
<evidence type="ECO:0000256" key="11">
    <source>
        <dbReference type="SAM" id="Coils"/>
    </source>
</evidence>